<evidence type="ECO:0000259" key="1">
    <source>
        <dbReference type="PROSITE" id="PS51186"/>
    </source>
</evidence>
<dbReference type="Gene3D" id="3.40.630.30">
    <property type="match status" value="1"/>
</dbReference>
<proteinExistence type="predicted"/>
<evidence type="ECO:0000313" key="2">
    <source>
        <dbReference type="EMBL" id="MCG3420766.1"/>
    </source>
</evidence>
<dbReference type="EMBL" id="JAIFZM010000018">
    <property type="protein sequence ID" value="MCG3420766.1"/>
    <property type="molecule type" value="Genomic_DNA"/>
</dbReference>
<dbReference type="CDD" id="cd04301">
    <property type="entry name" value="NAT_SF"/>
    <property type="match status" value="1"/>
</dbReference>
<dbReference type="Proteomes" id="UP001199631">
    <property type="component" value="Unassembled WGS sequence"/>
</dbReference>
<dbReference type="InterPro" id="IPR016181">
    <property type="entry name" value="Acyl_CoA_acyltransferase"/>
</dbReference>
<dbReference type="AlphaFoldDB" id="A0AAW5B8R8"/>
<name>A0AAW5B8R8_9BACI</name>
<dbReference type="PROSITE" id="PS51186">
    <property type="entry name" value="GNAT"/>
    <property type="match status" value="1"/>
</dbReference>
<dbReference type="Pfam" id="PF00583">
    <property type="entry name" value="Acetyltransf_1"/>
    <property type="match status" value="1"/>
</dbReference>
<evidence type="ECO:0000313" key="3">
    <source>
        <dbReference type="Proteomes" id="UP001199631"/>
    </source>
</evidence>
<feature type="domain" description="N-acetyltransferase" evidence="1">
    <location>
        <begin position="133"/>
        <end position="268"/>
    </location>
</feature>
<dbReference type="SUPFAM" id="SSF55729">
    <property type="entry name" value="Acyl-CoA N-acyltransferases (Nat)"/>
    <property type="match status" value="1"/>
</dbReference>
<reference evidence="2 3" key="1">
    <citation type="journal article" date="2022" name="Evol. Bioinform. Online">
        <title>Draft Genome Sequence of Oceanobacillus jordanicus Strain GSFE11, a Halotolerant Plant Growth-Promoting Bacterial Endophyte Isolated From the Jordan Valley.</title>
        <authorList>
            <person name="Alhindi T."/>
            <person name="Albdaiwi R."/>
        </authorList>
    </citation>
    <scope>NUCLEOTIDE SEQUENCE [LARGE SCALE GENOMIC DNA]</scope>
    <source>
        <strain evidence="2 3">GSFE11</strain>
    </source>
</reference>
<comment type="caution">
    <text evidence="2">The sequence shown here is derived from an EMBL/GenBank/DDBJ whole genome shotgun (WGS) entry which is preliminary data.</text>
</comment>
<gene>
    <name evidence="2" type="ORF">K3T81_16600</name>
</gene>
<dbReference type="InterPro" id="IPR000182">
    <property type="entry name" value="GNAT_dom"/>
</dbReference>
<protein>
    <submittedName>
        <fullName evidence="2">GNAT family N-acetyltransferase</fullName>
    </submittedName>
</protein>
<organism evidence="2 3">
    <name type="scientific">Oceanobacillus jordanicus</name>
    <dbReference type="NCBI Taxonomy" id="2867266"/>
    <lineage>
        <taxon>Bacteria</taxon>
        <taxon>Bacillati</taxon>
        <taxon>Bacillota</taxon>
        <taxon>Bacilli</taxon>
        <taxon>Bacillales</taxon>
        <taxon>Bacillaceae</taxon>
        <taxon>Oceanobacillus</taxon>
    </lineage>
</organism>
<accession>A0AAW5B8R8</accession>
<sequence>MHRILTPSLVQKIEKMEVAVLDSRLKAIQGIQGNPMRVEMELFGKAVAFTAKQIPGPAFNTVRGLHGKDIDKIDEIISFFQERKIPAQFELTPASVSEELLNLLTERGYSQIRFHTTLYGACEESFPVYHPEVAIHKLAKNDFHTFADIYTKAFQMPVFLKDAVAQNNAVLYGKTGWSFYLATIGQEPAGIGVLFIQDGIAEMAAAATLPEFRNKGVHQALLQERIKHALEANCHLLVGEAAYLSTSQRNMERAGMRLAYTKAIWRKS</sequence>
<dbReference type="GO" id="GO:0016747">
    <property type="term" value="F:acyltransferase activity, transferring groups other than amino-acyl groups"/>
    <property type="evidence" value="ECO:0007669"/>
    <property type="project" value="InterPro"/>
</dbReference>
<keyword evidence="3" id="KW-1185">Reference proteome</keyword>